<keyword evidence="3 5" id="KW-1133">Transmembrane helix</keyword>
<dbReference type="PRINTS" id="PR00834">
    <property type="entry name" value="PROTEASES2C"/>
</dbReference>
<keyword evidence="7" id="KW-1185">Reference proteome</keyword>
<dbReference type="InterPro" id="IPR009003">
    <property type="entry name" value="Peptidase_S1_PA"/>
</dbReference>
<dbReference type="Gene3D" id="2.40.10.10">
    <property type="entry name" value="Trypsin-like serine proteases"/>
    <property type="match status" value="2"/>
</dbReference>
<dbReference type="NCBIfam" id="NF033740">
    <property type="entry name" value="MarP_fam_protase"/>
    <property type="match status" value="1"/>
</dbReference>
<dbReference type="GO" id="GO:0016020">
    <property type="term" value="C:membrane"/>
    <property type="evidence" value="ECO:0007669"/>
    <property type="project" value="UniProtKB-SubCell"/>
</dbReference>
<dbReference type="SUPFAM" id="SSF50494">
    <property type="entry name" value="Trypsin-like serine proteases"/>
    <property type="match status" value="1"/>
</dbReference>
<dbReference type="OrthoDB" id="9766361at2"/>
<accession>A0A3D9V653</accession>
<proteinExistence type="predicted"/>
<dbReference type="Pfam" id="PF13365">
    <property type="entry name" value="Trypsin_2"/>
    <property type="match status" value="1"/>
</dbReference>
<dbReference type="GO" id="GO:0009403">
    <property type="term" value="P:toxin biosynthetic process"/>
    <property type="evidence" value="ECO:0007669"/>
    <property type="project" value="InterPro"/>
</dbReference>
<evidence type="ECO:0000256" key="1">
    <source>
        <dbReference type="ARBA" id="ARBA00004141"/>
    </source>
</evidence>
<feature type="transmembrane region" description="Helical" evidence="5">
    <location>
        <begin position="61"/>
        <end position="84"/>
    </location>
</feature>
<dbReference type="Pfam" id="PF02674">
    <property type="entry name" value="Colicin_V"/>
    <property type="match status" value="1"/>
</dbReference>
<feature type="transmembrane region" description="Helical" evidence="5">
    <location>
        <begin position="29"/>
        <end position="49"/>
    </location>
</feature>
<evidence type="ECO:0000256" key="2">
    <source>
        <dbReference type="ARBA" id="ARBA00022692"/>
    </source>
</evidence>
<evidence type="ECO:0000256" key="4">
    <source>
        <dbReference type="ARBA" id="ARBA00023136"/>
    </source>
</evidence>
<keyword evidence="4 5" id="KW-0472">Membrane</keyword>
<dbReference type="GO" id="GO:0004252">
    <property type="term" value="F:serine-type endopeptidase activity"/>
    <property type="evidence" value="ECO:0007669"/>
    <property type="project" value="InterPro"/>
</dbReference>
<sequence>MNLLDLVLVLLAIAYGVSGFRQGFLVGALGMAGLVGGGVGGAALAPILLSGFEPSFGVSLGALGIVLAGALLGQTVGATIGAAIRDRMSWQPAYFLDASAGAALSVAAMLVVAWILGAAVAGTHLGELSRTVRDSQVLATVNRFMPRTAEQTLFAFSRVVDPGLFPRYLEPFAPEPIVPAPPPTAAIASDPDVLRAGRSVVRVNGVAASCSRSLEGTGFVYAPGRVMTNAHVVAGVSRPRVHTRDGESYDAEVVVYDPRRDLAVLAVPDLPLPALVFDDDTDPGDEGAVLGYPGSGPFAIAPARVRAEQRLQGPDIYGERQVVRNVLSLYARVQPGNSGGPLVSDEGTVSGVVFAASVEDPRTGYALTVDEVREVAQRGLAASRPVPTGACA</sequence>
<dbReference type="GO" id="GO:0006508">
    <property type="term" value="P:proteolysis"/>
    <property type="evidence" value="ECO:0007669"/>
    <property type="project" value="InterPro"/>
</dbReference>
<comment type="caution">
    <text evidence="6">The sequence shown here is derived from an EMBL/GenBank/DDBJ whole genome shotgun (WGS) entry which is preliminary data.</text>
</comment>
<evidence type="ECO:0000313" key="7">
    <source>
        <dbReference type="Proteomes" id="UP000256485"/>
    </source>
</evidence>
<dbReference type="AlphaFoldDB" id="A0A3D9V653"/>
<dbReference type="Proteomes" id="UP000256485">
    <property type="component" value="Unassembled WGS sequence"/>
</dbReference>
<evidence type="ECO:0000313" key="6">
    <source>
        <dbReference type="EMBL" id="REF36836.1"/>
    </source>
</evidence>
<protein>
    <submittedName>
        <fullName evidence="6">Colicin V production protein</fullName>
    </submittedName>
</protein>
<keyword evidence="2 5" id="KW-0812">Transmembrane</keyword>
<evidence type="ECO:0000256" key="5">
    <source>
        <dbReference type="SAM" id="Phobius"/>
    </source>
</evidence>
<reference evidence="6 7" key="1">
    <citation type="submission" date="2018-08" db="EMBL/GenBank/DDBJ databases">
        <title>Sequencing the genomes of 1000 actinobacteria strains.</title>
        <authorList>
            <person name="Klenk H.-P."/>
        </authorList>
    </citation>
    <scope>NUCLEOTIDE SEQUENCE [LARGE SCALE GENOMIC DNA]</scope>
    <source>
        <strain evidence="6 7">DSM 22891</strain>
    </source>
</reference>
<dbReference type="RefSeq" id="WP_115850402.1">
    <property type="nucleotide sequence ID" value="NZ_QTUC01000001.1"/>
</dbReference>
<feature type="transmembrane region" description="Helical" evidence="5">
    <location>
        <begin position="104"/>
        <end position="125"/>
    </location>
</feature>
<dbReference type="InterPro" id="IPR047680">
    <property type="entry name" value="MarP-like"/>
</dbReference>
<dbReference type="PANTHER" id="PTHR43019:SF23">
    <property type="entry name" value="PROTEASE DO-LIKE 5, CHLOROPLASTIC"/>
    <property type="match status" value="1"/>
</dbReference>
<dbReference type="PANTHER" id="PTHR43019">
    <property type="entry name" value="SERINE ENDOPROTEASE DEGS"/>
    <property type="match status" value="1"/>
</dbReference>
<comment type="subcellular location">
    <subcellularLocation>
        <location evidence="1">Membrane</location>
        <topology evidence="1">Multi-pass membrane protein</topology>
    </subcellularLocation>
</comment>
<name>A0A3D9V653_THECX</name>
<dbReference type="EMBL" id="QTUC01000001">
    <property type="protein sequence ID" value="REF36836.1"/>
    <property type="molecule type" value="Genomic_DNA"/>
</dbReference>
<evidence type="ECO:0000256" key="3">
    <source>
        <dbReference type="ARBA" id="ARBA00022989"/>
    </source>
</evidence>
<dbReference type="InterPro" id="IPR043504">
    <property type="entry name" value="Peptidase_S1_PA_chymotrypsin"/>
</dbReference>
<organism evidence="6 7">
    <name type="scientific">Thermasporomyces composti</name>
    <dbReference type="NCBI Taxonomy" id="696763"/>
    <lineage>
        <taxon>Bacteria</taxon>
        <taxon>Bacillati</taxon>
        <taxon>Actinomycetota</taxon>
        <taxon>Actinomycetes</taxon>
        <taxon>Propionibacteriales</taxon>
        <taxon>Nocardioidaceae</taxon>
        <taxon>Thermasporomyces</taxon>
    </lineage>
</organism>
<gene>
    <name evidence="6" type="ORF">DFJ64_2270</name>
</gene>
<dbReference type="InterPro" id="IPR001940">
    <property type="entry name" value="Peptidase_S1C"/>
</dbReference>
<dbReference type="InterPro" id="IPR003825">
    <property type="entry name" value="Colicin-V_CvpA"/>
</dbReference>